<dbReference type="SMART" id="SM00360">
    <property type="entry name" value="RRM"/>
    <property type="match status" value="2"/>
</dbReference>
<feature type="domain" description="RRM" evidence="3">
    <location>
        <begin position="86"/>
        <end position="164"/>
    </location>
</feature>
<comment type="caution">
    <text evidence="4">The sequence shown here is derived from an EMBL/GenBank/DDBJ whole genome shotgun (WGS) entry which is preliminary data.</text>
</comment>
<dbReference type="GO" id="GO:0003729">
    <property type="term" value="F:mRNA binding"/>
    <property type="evidence" value="ECO:0007669"/>
    <property type="project" value="TreeGrafter"/>
</dbReference>
<reference evidence="4 5" key="1">
    <citation type="journal article" date="2022" name="Nat. Genet.">
        <title>Improved pea reference genome and pan-genome highlight genomic features and evolutionary characteristics.</title>
        <authorList>
            <person name="Yang T."/>
            <person name="Liu R."/>
            <person name="Luo Y."/>
            <person name="Hu S."/>
            <person name="Wang D."/>
            <person name="Wang C."/>
            <person name="Pandey M.K."/>
            <person name="Ge S."/>
            <person name="Xu Q."/>
            <person name="Li N."/>
            <person name="Li G."/>
            <person name="Huang Y."/>
            <person name="Saxena R.K."/>
            <person name="Ji Y."/>
            <person name="Li M."/>
            <person name="Yan X."/>
            <person name="He Y."/>
            <person name="Liu Y."/>
            <person name="Wang X."/>
            <person name="Xiang C."/>
            <person name="Varshney R.K."/>
            <person name="Ding H."/>
            <person name="Gao S."/>
            <person name="Zong X."/>
        </authorList>
    </citation>
    <scope>NUCLEOTIDE SEQUENCE [LARGE SCALE GENOMIC DNA]</scope>
    <source>
        <strain evidence="4 5">cv. Zhongwan 6</strain>
    </source>
</reference>
<dbReference type="AlphaFoldDB" id="A0A9D5AYW5"/>
<evidence type="ECO:0000313" key="4">
    <source>
        <dbReference type="EMBL" id="KAI5423699.1"/>
    </source>
</evidence>
<name>A0A9D5AYW5_PEA</name>
<evidence type="ECO:0000313" key="5">
    <source>
        <dbReference type="Proteomes" id="UP001058974"/>
    </source>
</evidence>
<proteinExistence type="predicted"/>
<dbReference type="PANTHER" id="PTHR48025:SF7">
    <property type="entry name" value="RNA-BINDING (RRM_RBD_RNP MOTIFS) FAMILY PROTEIN"/>
    <property type="match status" value="1"/>
</dbReference>
<dbReference type="EMBL" id="JAMSHJ010000003">
    <property type="protein sequence ID" value="KAI5423699.1"/>
    <property type="molecule type" value="Genomic_DNA"/>
</dbReference>
<feature type="domain" description="RRM" evidence="3">
    <location>
        <begin position="190"/>
        <end position="267"/>
    </location>
</feature>
<dbReference type="InterPro" id="IPR000504">
    <property type="entry name" value="RRM_dom"/>
</dbReference>
<protein>
    <recommendedName>
        <fullName evidence="3">RRM domain-containing protein</fullName>
    </recommendedName>
</protein>
<dbReference type="Gramene" id="Psat03G0006400-T1">
    <property type="protein sequence ID" value="KAI5423699.1"/>
    <property type="gene ID" value="KIW84_030064"/>
</dbReference>
<keyword evidence="1 2" id="KW-0694">RNA-binding</keyword>
<gene>
    <name evidence="4" type="ORF">KIW84_030064</name>
</gene>
<dbReference type="Gramene" id="Psat0s362g0040.1">
    <property type="protein sequence ID" value="Psat0s362g0040.1.cds"/>
    <property type="gene ID" value="Psat0s362g0040"/>
</dbReference>
<dbReference type="Pfam" id="PF00076">
    <property type="entry name" value="RRM_1"/>
    <property type="match status" value="2"/>
</dbReference>
<dbReference type="GO" id="GO:1901259">
    <property type="term" value="P:chloroplast rRNA processing"/>
    <property type="evidence" value="ECO:0007669"/>
    <property type="project" value="TreeGrafter"/>
</dbReference>
<accession>A0A9D5AYW5</accession>
<dbReference type="SUPFAM" id="SSF54928">
    <property type="entry name" value="RNA-binding domain, RBD"/>
    <property type="match status" value="2"/>
</dbReference>
<evidence type="ECO:0000256" key="2">
    <source>
        <dbReference type="PROSITE-ProRule" id="PRU00176"/>
    </source>
</evidence>
<organism evidence="4 5">
    <name type="scientific">Pisum sativum</name>
    <name type="common">Garden pea</name>
    <name type="synonym">Lathyrus oleraceus</name>
    <dbReference type="NCBI Taxonomy" id="3888"/>
    <lineage>
        <taxon>Eukaryota</taxon>
        <taxon>Viridiplantae</taxon>
        <taxon>Streptophyta</taxon>
        <taxon>Embryophyta</taxon>
        <taxon>Tracheophyta</taxon>
        <taxon>Spermatophyta</taxon>
        <taxon>Magnoliopsida</taxon>
        <taxon>eudicotyledons</taxon>
        <taxon>Gunneridae</taxon>
        <taxon>Pentapetalae</taxon>
        <taxon>rosids</taxon>
        <taxon>fabids</taxon>
        <taxon>Fabales</taxon>
        <taxon>Fabaceae</taxon>
        <taxon>Papilionoideae</taxon>
        <taxon>50 kb inversion clade</taxon>
        <taxon>NPAAA clade</taxon>
        <taxon>Hologalegina</taxon>
        <taxon>IRL clade</taxon>
        <taxon>Fabeae</taxon>
        <taxon>Lathyrus</taxon>
    </lineage>
</organism>
<dbReference type="GO" id="GO:0009535">
    <property type="term" value="C:chloroplast thylakoid membrane"/>
    <property type="evidence" value="ECO:0007669"/>
    <property type="project" value="TreeGrafter"/>
</dbReference>
<dbReference type="PANTHER" id="PTHR48025">
    <property type="entry name" value="OS02G0815200 PROTEIN"/>
    <property type="match status" value="1"/>
</dbReference>
<dbReference type="OrthoDB" id="439808at2759"/>
<dbReference type="Gramene" id="PSAT_LOCUS14783_t1">
    <property type="protein sequence ID" value="CAL5195081.1"/>
    <property type="gene ID" value="PSAT_LOCUS14783"/>
</dbReference>
<keyword evidence="5" id="KW-1185">Reference proteome</keyword>
<dbReference type="Proteomes" id="UP001058974">
    <property type="component" value="Chromosome 3"/>
</dbReference>
<evidence type="ECO:0000259" key="3">
    <source>
        <dbReference type="PROSITE" id="PS50102"/>
    </source>
</evidence>
<dbReference type="PROSITE" id="PS50102">
    <property type="entry name" value="RRM"/>
    <property type="match status" value="2"/>
</dbReference>
<dbReference type="InterPro" id="IPR050502">
    <property type="entry name" value="Euk_RNA-bind_prot"/>
</dbReference>
<evidence type="ECO:0000256" key="1">
    <source>
        <dbReference type="ARBA" id="ARBA00022884"/>
    </source>
</evidence>
<sequence length="271" mass="29442">MATNATTLSLSFATTSSSSSLVGISKRFVSFSTLPYPSLSHPVVTHSSKPRVSTPFALAAVVNGDTAIVDGEENEEEKPRKLGNPTQLYVCNLPRSCDIRQLTHIFTPHGTVLSAQVCQNAETGESKGSAYVTMGSYNAAKNAIDALDGLDVDGREVRVKFSVQMNTKKKNLETLSSLTPVRTIYYEGPYKVYVGNLARSTTPEDVRHLFGKFGNVASVRVLQDLKQGNNRVYAFVSYLSQTERDASMSLNGTEFGSRTLVVRAGVERTEA</sequence>
<dbReference type="Gene3D" id="3.30.70.330">
    <property type="match status" value="2"/>
</dbReference>
<dbReference type="InterPro" id="IPR035979">
    <property type="entry name" value="RBD_domain_sf"/>
</dbReference>
<dbReference type="InterPro" id="IPR012677">
    <property type="entry name" value="Nucleotide-bd_a/b_plait_sf"/>
</dbReference>